<protein>
    <submittedName>
        <fullName evidence="2">DUF4154 domain-containing protein</fullName>
    </submittedName>
</protein>
<comment type="caution">
    <text evidence="2">The sequence shown here is derived from an EMBL/GenBank/DDBJ whole genome shotgun (WGS) entry which is preliminary data.</text>
</comment>
<evidence type="ECO:0000313" key="2">
    <source>
        <dbReference type="EMBL" id="PMS24865.1"/>
    </source>
</evidence>
<dbReference type="AlphaFoldDB" id="A0A2N7W639"/>
<name>A0A2N7W639_9BURK</name>
<sequence length="182" mass="19340">MRATRSRLSLAGACACAMAACACIGMRAHAQVDLYSLEAAYIYNFTEFTEWPAARSAGGVLAVCANPRTELGAALSKLDGRVVSGRTWQVQPVPEGTEIGTCNVLIVDDAASNAAIKSASARDVPILVVRAADVDTGDGDGSYIVTLTREGDRLRFDIDNKEAVRRHLGLSSKLLRLARNVT</sequence>
<evidence type="ECO:0000313" key="3">
    <source>
        <dbReference type="Proteomes" id="UP000235347"/>
    </source>
</evidence>
<evidence type="ECO:0000256" key="1">
    <source>
        <dbReference type="SAM" id="SignalP"/>
    </source>
</evidence>
<dbReference type="EMBL" id="PNYB01000008">
    <property type="protein sequence ID" value="PMS24865.1"/>
    <property type="molecule type" value="Genomic_DNA"/>
</dbReference>
<dbReference type="Proteomes" id="UP000235347">
    <property type="component" value="Unassembled WGS sequence"/>
</dbReference>
<keyword evidence="1" id="KW-0732">Signal</keyword>
<dbReference type="InterPro" id="IPR025293">
    <property type="entry name" value="YfiR/HmsC-like"/>
</dbReference>
<organism evidence="2 3">
    <name type="scientific">Trinickia soli</name>
    <dbReference type="NCBI Taxonomy" id="380675"/>
    <lineage>
        <taxon>Bacteria</taxon>
        <taxon>Pseudomonadati</taxon>
        <taxon>Pseudomonadota</taxon>
        <taxon>Betaproteobacteria</taxon>
        <taxon>Burkholderiales</taxon>
        <taxon>Burkholderiaceae</taxon>
        <taxon>Trinickia</taxon>
    </lineage>
</organism>
<reference evidence="2 3" key="1">
    <citation type="submission" date="2018-01" db="EMBL/GenBank/DDBJ databases">
        <title>Whole genome analyses suggest that Burkholderia sensu lato contains two further novel genera in the rhizoxinica-symbiotica group Mycetohabitans gen. nov., and Trinickia gen. nov.: implications for the evolution of diazotrophy and nodulation in the Burkholderiaceae.</title>
        <authorList>
            <person name="Estrada-de los Santos P."/>
            <person name="Palmer M."/>
            <person name="Chavez-Ramirez B."/>
            <person name="Beukes C."/>
            <person name="Steenkamp E.T."/>
            <person name="Hirsch A.M."/>
            <person name="Manyaka P."/>
            <person name="Maluk M."/>
            <person name="Lafos M."/>
            <person name="Crook M."/>
            <person name="Gross E."/>
            <person name="Simon M.F."/>
            <person name="Bueno dos Reis Junior F."/>
            <person name="Poole P.S."/>
            <person name="Venter S.N."/>
            <person name="James E.K."/>
        </authorList>
    </citation>
    <scope>NUCLEOTIDE SEQUENCE [LARGE SCALE GENOMIC DNA]</scope>
    <source>
        <strain evidence="2 3">GP25-8</strain>
    </source>
</reference>
<dbReference type="Pfam" id="PF13689">
    <property type="entry name" value="DUF4154"/>
    <property type="match status" value="1"/>
</dbReference>
<accession>A0A2N7W639</accession>
<keyword evidence="3" id="KW-1185">Reference proteome</keyword>
<proteinExistence type="predicted"/>
<feature type="signal peptide" evidence="1">
    <location>
        <begin position="1"/>
        <end position="30"/>
    </location>
</feature>
<dbReference type="PROSITE" id="PS51257">
    <property type="entry name" value="PROKAR_LIPOPROTEIN"/>
    <property type="match status" value="1"/>
</dbReference>
<feature type="chain" id="PRO_5014666541" evidence="1">
    <location>
        <begin position="31"/>
        <end position="182"/>
    </location>
</feature>
<gene>
    <name evidence="2" type="ORF">C0Z19_11020</name>
</gene>